<evidence type="ECO:0000256" key="1">
    <source>
        <dbReference type="SAM" id="Phobius"/>
    </source>
</evidence>
<keyword evidence="4" id="KW-1185">Reference proteome</keyword>
<dbReference type="Gene3D" id="2.60.40.10">
    <property type="entry name" value="Immunoglobulins"/>
    <property type="match status" value="2"/>
</dbReference>
<evidence type="ECO:0000259" key="2">
    <source>
        <dbReference type="Pfam" id="PF18329"/>
    </source>
</evidence>
<feature type="transmembrane region" description="Helical" evidence="1">
    <location>
        <begin position="12"/>
        <end position="28"/>
    </location>
</feature>
<dbReference type="PROSITE" id="PS51257">
    <property type="entry name" value="PROKAR_LIPOPROTEIN"/>
    <property type="match status" value="1"/>
</dbReference>
<keyword evidence="1" id="KW-0472">Membrane</keyword>
<dbReference type="RefSeq" id="WP_311496088.1">
    <property type="nucleotide sequence ID" value="NZ_JAVRHO010000025.1"/>
</dbReference>
<accession>A0ABU3CNQ2</accession>
<evidence type="ECO:0000313" key="4">
    <source>
        <dbReference type="Proteomes" id="UP001245285"/>
    </source>
</evidence>
<comment type="caution">
    <text evidence="3">The sequence shown here is derived from an EMBL/GenBank/DDBJ whole genome shotgun (WGS) entry which is preliminary data.</text>
</comment>
<dbReference type="Proteomes" id="UP001245285">
    <property type="component" value="Unassembled WGS sequence"/>
</dbReference>
<keyword evidence="1" id="KW-0812">Transmembrane</keyword>
<dbReference type="InterPro" id="IPR013783">
    <property type="entry name" value="Ig-like_fold"/>
</dbReference>
<feature type="domain" description="Surface glycan-binding protein B xyloglucan binding" evidence="2">
    <location>
        <begin position="223"/>
        <end position="443"/>
    </location>
</feature>
<reference evidence="3 4" key="1">
    <citation type="submission" date="2023-09" db="EMBL/GenBank/DDBJ databases">
        <authorList>
            <person name="Rey-Velasco X."/>
        </authorList>
    </citation>
    <scope>NUCLEOTIDE SEQUENCE [LARGE SCALE GENOMIC DNA]</scope>
    <source>
        <strain evidence="3 4">F260</strain>
    </source>
</reference>
<sequence length="455" mass="50291">MKENIISKKYRGYISLLGIFIFGFLFTACSNDDDAGGGGAVTVDTVYLQDVDSDVPDREVTFARLGQLLRLEGSGFTGVRRIYINGFQSSFNPVFVSDSSMLVRVSGDTPTIEAEEDVRNTIRLVKDNSETTIEFEIRSSAPTINRVSHTLPNPGEEITVYGSGLIEVSKVIFPGGVEVTEGITFDEEDGEFFTVTVPEGVSEDGGSLYIESANGAAYSPAFFNVERGVVLNFDGMGELGEFGNTIRQGQLTSEPIGTGVVSQGNYVPLRNDTIASFAAGRNRVAEVFTSGNESWRSQFTPFIPANTPLEEVAFQFDIYVPEPWEGSGYLKILLINNFNGGEWSGGVYNYIPWIVDGEAVPFETEGWTTVTVPFTDFYLFNDGGDYTFEDLLQYRESATFKNFGMFFENSDFNLSDLPEYNDDVEFPSSETSVQVYTDNWRIVSLETPVVTDFPE</sequence>
<dbReference type="Pfam" id="PF18329">
    <property type="entry name" value="SGBP_B_XBD"/>
    <property type="match status" value="1"/>
</dbReference>
<gene>
    <name evidence="3" type="ORF">RM545_14920</name>
</gene>
<proteinExistence type="predicted"/>
<dbReference type="EMBL" id="JAVRHO010000025">
    <property type="protein sequence ID" value="MDT0647988.1"/>
    <property type="molecule type" value="Genomic_DNA"/>
</dbReference>
<keyword evidence="1" id="KW-1133">Transmembrane helix</keyword>
<protein>
    <submittedName>
        <fullName evidence="3">Glycan-binding surface protein</fullName>
    </submittedName>
</protein>
<name>A0ABU3CNQ2_9FLAO</name>
<dbReference type="InterPro" id="IPR040475">
    <property type="entry name" value="SGBP_B_XBD"/>
</dbReference>
<evidence type="ECO:0000313" key="3">
    <source>
        <dbReference type="EMBL" id="MDT0647988.1"/>
    </source>
</evidence>
<organism evidence="3 4">
    <name type="scientific">Autumnicola lenta</name>
    <dbReference type="NCBI Taxonomy" id="3075593"/>
    <lineage>
        <taxon>Bacteria</taxon>
        <taxon>Pseudomonadati</taxon>
        <taxon>Bacteroidota</taxon>
        <taxon>Flavobacteriia</taxon>
        <taxon>Flavobacteriales</taxon>
        <taxon>Flavobacteriaceae</taxon>
        <taxon>Autumnicola</taxon>
    </lineage>
</organism>